<dbReference type="Pfam" id="PF14518">
    <property type="entry name" value="Haem_oxygenas_2"/>
    <property type="match status" value="1"/>
</dbReference>
<evidence type="ECO:0008006" key="3">
    <source>
        <dbReference type="Google" id="ProtNLM"/>
    </source>
</evidence>
<gene>
    <name evidence="1" type="ORF">JMJ54_05070</name>
</gene>
<sequence length="250" mass="28675">MNRCINTGLGRGKPYLNPVQSVLFRQEIDALIENQIAEWNANVPATDQHHRKNDFNHPMYARGLAETAIRIRLLRVIESKAISDIAKLSPEAAKIWAEYECDEMLHDEMFIQDLEKAGTSREEFLQIEPYMSTKLLVGFFSYLLDHEGPLGVVAYSYLVEYVNVKLEPEKLKGLEAILGKDKIAGQIAHSHTDINHDHPGMVWGALRYLINKEEDKAALKKYLREFQDLLAMYFVEINNEFKLEKVKAVA</sequence>
<evidence type="ECO:0000313" key="2">
    <source>
        <dbReference type="Proteomes" id="UP000809431"/>
    </source>
</evidence>
<keyword evidence="2" id="KW-1185">Reference proteome</keyword>
<dbReference type="EMBL" id="JAESND010000001">
    <property type="protein sequence ID" value="MBM3115195.1"/>
    <property type="molecule type" value="Genomic_DNA"/>
</dbReference>
<dbReference type="Gene3D" id="1.20.910.10">
    <property type="entry name" value="Heme oxygenase-like"/>
    <property type="match status" value="1"/>
</dbReference>
<organism evidence="1 2">
    <name type="scientific">Jeongeupia naejangsanensis</name>
    <dbReference type="NCBI Taxonomy" id="613195"/>
    <lineage>
        <taxon>Bacteria</taxon>
        <taxon>Pseudomonadati</taxon>
        <taxon>Pseudomonadota</taxon>
        <taxon>Betaproteobacteria</taxon>
        <taxon>Neisseriales</taxon>
        <taxon>Chitinibacteraceae</taxon>
        <taxon>Jeongeupia</taxon>
    </lineage>
</organism>
<name>A0ABS2BID3_9NEIS</name>
<protein>
    <recommendedName>
        <fullName evidence="3">Iron-containing redox enzyme family protein</fullName>
    </recommendedName>
</protein>
<reference evidence="1 2" key="1">
    <citation type="submission" date="2021-01" db="EMBL/GenBank/DDBJ databases">
        <title>Draft Genome Sequence and Polyhydroxyalkanoate Biosynthetic Potential of Jeongeupia naejangsanensis Type Strain DSM 24253.</title>
        <authorList>
            <person name="Turrini P."/>
            <person name="Artuso I."/>
            <person name="Lugli G.A."/>
            <person name="Frangipani E."/>
            <person name="Ventura M."/>
            <person name="Visca P."/>
        </authorList>
    </citation>
    <scope>NUCLEOTIDE SEQUENCE [LARGE SCALE GENOMIC DNA]</scope>
    <source>
        <strain evidence="1 2">DSM 24253</strain>
    </source>
</reference>
<comment type="caution">
    <text evidence="1">The sequence shown here is derived from an EMBL/GenBank/DDBJ whole genome shotgun (WGS) entry which is preliminary data.</text>
</comment>
<dbReference type="InterPro" id="IPR016084">
    <property type="entry name" value="Haem_Oase-like_multi-hlx"/>
</dbReference>
<evidence type="ECO:0000313" key="1">
    <source>
        <dbReference type="EMBL" id="MBM3115195.1"/>
    </source>
</evidence>
<dbReference type="RefSeq" id="WP_203536837.1">
    <property type="nucleotide sequence ID" value="NZ_JAESND010000001.1"/>
</dbReference>
<proteinExistence type="predicted"/>
<dbReference type="Proteomes" id="UP000809431">
    <property type="component" value="Unassembled WGS sequence"/>
</dbReference>
<dbReference type="SUPFAM" id="SSF48613">
    <property type="entry name" value="Heme oxygenase-like"/>
    <property type="match status" value="1"/>
</dbReference>
<accession>A0ABS2BID3</accession>